<dbReference type="AlphaFoldDB" id="A0A225UG09"/>
<comment type="caution">
    <text evidence="2">The sequence shown here is derived from an EMBL/GenBank/DDBJ whole genome shotgun (WGS) entry which is preliminary data.</text>
</comment>
<organism evidence="2 3">
    <name type="scientific">Phytophthora megakarya</name>
    <dbReference type="NCBI Taxonomy" id="4795"/>
    <lineage>
        <taxon>Eukaryota</taxon>
        <taxon>Sar</taxon>
        <taxon>Stramenopiles</taxon>
        <taxon>Oomycota</taxon>
        <taxon>Peronosporomycetes</taxon>
        <taxon>Peronosporales</taxon>
        <taxon>Peronosporaceae</taxon>
        <taxon>Phytophthora</taxon>
    </lineage>
</organism>
<feature type="non-terminal residue" evidence="2">
    <location>
        <position position="196"/>
    </location>
</feature>
<dbReference type="OrthoDB" id="92483at2759"/>
<feature type="region of interest" description="Disordered" evidence="1">
    <location>
        <begin position="1"/>
        <end position="21"/>
    </location>
</feature>
<sequence>MQSRICSRRDQNNSLRRPQPAAVSAESVRSVLEVSLQNLERKRDQALCVYLNHHGITSPRPISAHDGASLNSQLQHALSRLVLQHNLSLVDVVSLVRGQTDEDPRPNKALCPVRLRRLLHGYQHCDLICQIASDGISPSWSKQVQRHSQRTDNHQSAIRYATAVTRSIRLGQDAGTYLVLDEAVLQRWPEIHLSPL</sequence>
<evidence type="ECO:0000256" key="1">
    <source>
        <dbReference type="SAM" id="MobiDB-lite"/>
    </source>
</evidence>
<name>A0A225UG09_9STRA</name>
<evidence type="ECO:0000313" key="2">
    <source>
        <dbReference type="EMBL" id="OWY91890.1"/>
    </source>
</evidence>
<protein>
    <submittedName>
        <fullName evidence="2">Uncharacterized protein</fullName>
    </submittedName>
</protein>
<dbReference type="EMBL" id="NBNE01019244">
    <property type="protein sequence ID" value="OWY91890.1"/>
    <property type="molecule type" value="Genomic_DNA"/>
</dbReference>
<proteinExistence type="predicted"/>
<keyword evidence="3" id="KW-1185">Reference proteome</keyword>
<dbReference type="Proteomes" id="UP000198211">
    <property type="component" value="Unassembled WGS sequence"/>
</dbReference>
<reference evidence="3" key="1">
    <citation type="submission" date="2017-03" db="EMBL/GenBank/DDBJ databases">
        <title>Phytopthora megakarya and P. palmivora, two closely related causual agents of cacao black pod achieved similar genome size and gene model numbers by different mechanisms.</title>
        <authorList>
            <person name="Ali S."/>
            <person name="Shao J."/>
            <person name="Larry D.J."/>
            <person name="Kronmiller B."/>
            <person name="Shen D."/>
            <person name="Strem M.D."/>
            <person name="Melnick R.L."/>
            <person name="Guiltinan M.J."/>
            <person name="Tyler B.M."/>
            <person name="Meinhardt L.W."/>
            <person name="Bailey B.A."/>
        </authorList>
    </citation>
    <scope>NUCLEOTIDE SEQUENCE [LARGE SCALE GENOMIC DNA]</scope>
    <source>
        <strain evidence="3">zdho120</strain>
    </source>
</reference>
<gene>
    <name evidence="2" type="ORF">PHMEG_00039329</name>
</gene>
<evidence type="ECO:0000313" key="3">
    <source>
        <dbReference type="Proteomes" id="UP000198211"/>
    </source>
</evidence>
<accession>A0A225UG09</accession>